<dbReference type="Gene3D" id="1.10.10.10">
    <property type="entry name" value="Winged helix-like DNA-binding domain superfamily/Winged helix DNA-binding domain"/>
    <property type="match status" value="1"/>
</dbReference>
<evidence type="ECO:0000256" key="5">
    <source>
        <dbReference type="ARBA" id="ARBA00022821"/>
    </source>
</evidence>
<accession>A0AA38YJ08</accession>
<dbReference type="SUPFAM" id="SSF52540">
    <property type="entry name" value="P-loop containing nucleoside triphosphate hydrolases"/>
    <property type="match status" value="1"/>
</dbReference>
<evidence type="ECO:0008006" key="14">
    <source>
        <dbReference type="Google" id="ProtNLM"/>
    </source>
</evidence>
<dbReference type="Pfam" id="PF23247">
    <property type="entry name" value="LRR_RPS2"/>
    <property type="match status" value="2"/>
</dbReference>
<dbReference type="InterPro" id="IPR027417">
    <property type="entry name" value="P-loop_NTPase"/>
</dbReference>
<feature type="coiled-coil region" evidence="7">
    <location>
        <begin position="64"/>
        <end position="91"/>
    </location>
</feature>
<dbReference type="SMART" id="SM00369">
    <property type="entry name" value="LRR_TYP"/>
    <property type="match status" value="2"/>
</dbReference>
<dbReference type="Gene3D" id="3.40.50.300">
    <property type="entry name" value="P-loop containing nucleotide triphosphate hydrolases"/>
    <property type="match status" value="1"/>
</dbReference>
<evidence type="ECO:0000259" key="8">
    <source>
        <dbReference type="Pfam" id="PF00931"/>
    </source>
</evidence>
<dbReference type="InterPro" id="IPR002182">
    <property type="entry name" value="NB-ARC"/>
</dbReference>
<name>A0AA38YJ08_VITRO</name>
<evidence type="ECO:0000256" key="1">
    <source>
        <dbReference type="ARBA" id="ARBA00008894"/>
    </source>
</evidence>
<feature type="domain" description="Disease resistance R13L4/SHOC-2-like LRR" evidence="11">
    <location>
        <begin position="567"/>
        <end position="677"/>
    </location>
</feature>
<dbReference type="GO" id="GO:0005524">
    <property type="term" value="F:ATP binding"/>
    <property type="evidence" value="ECO:0007669"/>
    <property type="project" value="UniProtKB-KW"/>
</dbReference>
<sequence length="1024" mass="117915">MEYVDAILASIGLLKDLWSPISDCFNYQKILDENCTTLRDKMERLKGREDDINTILKNVQYDHRKKEKKEVENWLIEVQHMKDRAQKIEQEAAKKRCFSRLRFLSQFEANIKQVDELLELGKFPNGILIDVHQDEGMTLLTTQLIGETTTKRILENIWTCLEKGEIQSIGVWGMGGIGKTTVVTHIYNRLLENGSTFGQVYWVTVSQESSTRDLQDDIAKKLNIDFSEEGDDNKRSALLFKALQKLKKFVLVFDDMWEVHEPERVGIPLGVDGGKLIITTRLRNICLGMGCREIIKVESLSTEEAWELFNKTLGRYSALNREEEEIAKDIVKECAGLPLAIVTTAKSMRGVYDICEWRNALNELRGRTQGLTIDMENGVFKILEFSYDRLNDEKLRDCLLYCALFPEDYMIRRVSLIKYWIAEGMVGEMETRRAEFDRGHAILNKLENVCLLERCENGKCVKMHDVIRDMAIRISARNSRFMVRPGKNLNDLLNEIEWFEDLERVSLMHSQLSSLKSVPNCPKLSTLLLPSWHGLCEGLPNAFFVHMPSLKVLDLSYLDISSLPDSISNLVNLRALFLCHCRKLNHVPSLAKLKELRELDLSESRMTELPAGIEQLALLKCLALRGLSIEDMSLSRALPNLLHLQCLRLDDMGFLIVGIEELIELRKLEILCINLSSLHKFDSYIRTKHYQRLTHYYFEICGGVWPPGNSPGREPGNFQRWDGVPRARNSLGKEVALWRCDLNQGREDNDDCQLMLPTNIQLLEIKECSLPTSLLDVSPSLKIARDLKVCSISNCKGVEHLWCMEDCVASLNNLYLRELPDLNVLFKFRPRNNVSCSSLKHLEVNICGNLKHLFTHELVNHHLKNLRTISVDNCEQMEDIIAATEVEEEGEEIDEMNNLLLYFPNLKRLELARLPELKSIWKGTMTRDSLQQLEVSQCPKLRRLPLSVHITDGDGERRASASPLKVIQGETTWWKRLEWDTHPHAQSVFQPLFRQKSSNNATLVMREFLFLGRDHLMDVFEEIL</sequence>
<keyword evidence="13" id="KW-1185">Reference proteome</keyword>
<dbReference type="Gene3D" id="3.80.10.10">
    <property type="entry name" value="Ribonuclease Inhibitor"/>
    <property type="match status" value="2"/>
</dbReference>
<dbReference type="AlphaFoldDB" id="A0AA38YJ08"/>
<dbReference type="Pfam" id="PF23598">
    <property type="entry name" value="LRR_14"/>
    <property type="match status" value="1"/>
</dbReference>
<comment type="caution">
    <text evidence="12">The sequence shown here is derived from an EMBL/GenBank/DDBJ whole genome shotgun (WGS) entry which is preliminary data.</text>
</comment>
<evidence type="ECO:0000313" key="13">
    <source>
        <dbReference type="Proteomes" id="UP001168098"/>
    </source>
</evidence>
<feature type="domain" description="Disease resistance protein winged helix" evidence="10">
    <location>
        <begin position="404"/>
        <end position="471"/>
    </location>
</feature>
<gene>
    <name evidence="12" type="ORF">PVL29_025176</name>
</gene>
<dbReference type="InterPro" id="IPR042197">
    <property type="entry name" value="Apaf_helical"/>
</dbReference>
<keyword evidence="4" id="KW-0547">Nucleotide-binding</keyword>
<dbReference type="Pfam" id="PF00931">
    <property type="entry name" value="NB-ARC"/>
    <property type="match status" value="1"/>
</dbReference>
<dbReference type="InterPro" id="IPR050905">
    <property type="entry name" value="Plant_NBS-LRR"/>
</dbReference>
<dbReference type="InterPro" id="IPR003591">
    <property type="entry name" value="Leu-rich_rpt_typical-subtyp"/>
</dbReference>
<keyword evidence="3" id="KW-0677">Repeat</keyword>
<dbReference type="Pfam" id="PF23559">
    <property type="entry name" value="WHD_DRP"/>
    <property type="match status" value="1"/>
</dbReference>
<dbReference type="InterPro" id="IPR032675">
    <property type="entry name" value="LRR_dom_sf"/>
</dbReference>
<keyword evidence="7" id="KW-0175">Coiled coil</keyword>
<dbReference type="SUPFAM" id="SSF52058">
    <property type="entry name" value="L domain-like"/>
    <property type="match status" value="1"/>
</dbReference>
<comment type="similarity">
    <text evidence="1">Belongs to the disease resistance NB-LRR family.</text>
</comment>
<dbReference type="GO" id="GO:0006952">
    <property type="term" value="P:defense response"/>
    <property type="evidence" value="ECO:0007669"/>
    <property type="project" value="UniProtKB-KW"/>
</dbReference>
<evidence type="ECO:0000259" key="9">
    <source>
        <dbReference type="Pfam" id="PF23247"/>
    </source>
</evidence>
<evidence type="ECO:0000256" key="2">
    <source>
        <dbReference type="ARBA" id="ARBA00022614"/>
    </source>
</evidence>
<keyword evidence="5" id="KW-0611">Plant defense</keyword>
<dbReference type="InterPro" id="IPR057135">
    <property type="entry name" value="At4g27190-like_LRR"/>
</dbReference>
<dbReference type="Proteomes" id="UP001168098">
    <property type="component" value="Unassembled WGS sequence"/>
</dbReference>
<keyword evidence="6" id="KW-0067">ATP-binding</keyword>
<evidence type="ECO:0000259" key="11">
    <source>
        <dbReference type="Pfam" id="PF23598"/>
    </source>
</evidence>
<evidence type="ECO:0000259" key="10">
    <source>
        <dbReference type="Pfam" id="PF23559"/>
    </source>
</evidence>
<reference evidence="12 13" key="1">
    <citation type="journal article" date="2023" name="BMC Biotechnol.">
        <title>Vitis rotundifolia cv Carlos genome sequencing.</title>
        <authorList>
            <person name="Huff M."/>
            <person name="Hulse-Kemp A."/>
            <person name="Scheffler B."/>
            <person name="Youngblood R."/>
            <person name="Simpson S."/>
            <person name="Babiker E."/>
            <person name="Staton M."/>
        </authorList>
    </citation>
    <scope>NUCLEOTIDE SEQUENCE [LARGE SCALE GENOMIC DNA]</scope>
    <source>
        <tissue evidence="12">Leaf</tissue>
    </source>
</reference>
<dbReference type="PANTHER" id="PTHR33463">
    <property type="entry name" value="NB-ARC DOMAIN-CONTAINING PROTEIN-RELATED"/>
    <property type="match status" value="1"/>
</dbReference>
<dbReference type="PANTHER" id="PTHR33463:SF187">
    <property type="entry name" value="AND NB-ARC DOMAIN DISEASE RESISTANCE PROTEIN, PUTATIVE-RELATED"/>
    <property type="match status" value="1"/>
</dbReference>
<dbReference type="InterPro" id="IPR058922">
    <property type="entry name" value="WHD_DRP"/>
</dbReference>
<dbReference type="PRINTS" id="PR00364">
    <property type="entry name" value="DISEASERSIST"/>
</dbReference>
<dbReference type="InterPro" id="IPR036388">
    <property type="entry name" value="WH-like_DNA-bd_sf"/>
</dbReference>
<dbReference type="FunFam" id="3.40.50.300:FF:001091">
    <property type="entry name" value="Probable disease resistance protein At1g61300"/>
    <property type="match status" value="1"/>
</dbReference>
<evidence type="ECO:0000256" key="4">
    <source>
        <dbReference type="ARBA" id="ARBA00022741"/>
    </source>
</evidence>
<evidence type="ECO:0000256" key="7">
    <source>
        <dbReference type="SAM" id="Coils"/>
    </source>
</evidence>
<dbReference type="Gene3D" id="1.10.8.430">
    <property type="entry name" value="Helical domain of apoptotic protease-activating factors"/>
    <property type="match status" value="1"/>
</dbReference>
<evidence type="ECO:0000256" key="6">
    <source>
        <dbReference type="ARBA" id="ARBA00022840"/>
    </source>
</evidence>
<feature type="domain" description="Disease resistance protein At4g27190-like leucine-rich repeats" evidence="9">
    <location>
        <begin position="758"/>
        <end position="858"/>
    </location>
</feature>
<dbReference type="FunFam" id="1.10.10.10:FF:000322">
    <property type="entry name" value="Probable disease resistance protein At1g63360"/>
    <property type="match status" value="1"/>
</dbReference>
<proteinExistence type="inferred from homology"/>
<feature type="domain" description="NB-ARC" evidence="8">
    <location>
        <begin position="153"/>
        <end position="313"/>
    </location>
</feature>
<protein>
    <recommendedName>
        <fullName evidence="14">Disease resistance protein</fullName>
    </recommendedName>
</protein>
<dbReference type="InterPro" id="IPR055414">
    <property type="entry name" value="LRR_R13L4/SHOC2-like"/>
</dbReference>
<evidence type="ECO:0000256" key="3">
    <source>
        <dbReference type="ARBA" id="ARBA00022737"/>
    </source>
</evidence>
<organism evidence="12 13">
    <name type="scientific">Vitis rotundifolia</name>
    <name type="common">Muscadine grape</name>
    <dbReference type="NCBI Taxonomy" id="103349"/>
    <lineage>
        <taxon>Eukaryota</taxon>
        <taxon>Viridiplantae</taxon>
        <taxon>Streptophyta</taxon>
        <taxon>Embryophyta</taxon>
        <taxon>Tracheophyta</taxon>
        <taxon>Spermatophyta</taxon>
        <taxon>Magnoliopsida</taxon>
        <taxon>eudicotyledons</taxon>
        <taxon>Gunneridae</taxon>
        <taxon>Pentapetalae</taxon>
        <taxon>rosids</taxon>
        <taxon>Vitales</taxon>
        <taxon>Vitaceae</taxon>
        <taxon>Viteae</taxon>
        <taxon>Vitis</taxon>
    </lineage>
</organism>
<dbReference type="EMBL" id="JARBHA010000019">
    <property type="protein sequence ID" value="KAJ9671355.1"/>
    <property type="molecule type" value="Genomic_DNA"/>
</dbReference>
<dbReference type="GO" id="GO:0043531">
    <property type="term" value="F:ADP binding"/>
    <property type="evidence" value="ECO:0007669"/>
    <property type="project" value="InterPro"/>
</dbReference>
<feature type="domain" description="Disease resistance protein At4g27190-like leucine-rich repeats" evidence="9">
    <location>
        <begin position="860"/>
        <end position="944"/>
    </location>
</feature>
<evidence type="ECO:0000313" key="12">
    <source>
        <dbReference type="EMBL" id="KAJ9671355.1"/>
    </source>
</evidence>
<keyword evidence="2" id="KW-0433">Leucine-rich repeat</keyword>